<name>A0ACB7SEV6_HYAAI</name>
<dbReference type="EMBL" id="CM023484">
    <property type="protein sequence ID" value="KAH6933095.1"/>
    <property type="molecule type" value="Genomic_DNA"/>
</dbReference>
<sequence length="302" mass="32551">MQPLAIAQRRCGSVFKWTSAVLHSVTATLRIDWRSRASRTAGGRPPAFDGREVSGDPVEDVRTIWEGGKSMAPESAHNRRPRVARVAGRASEEVALSNSFSSHTGGPRGGGGIQENNAVAGARRFAEATSSAAATATSRSEQVKMLSGREGDGGGGSDSFFPDAYLAADRPAPNAKPRLLAQRGRQPRTTSDKRRKHKRRGERRLGWGGASARGAVKETNPKPKLLPCFSVDVGGGSLRSASSSLRRHRQLRRSDRARASCSSSRARRSCTYLVARKSRPPLPPLYPALNALRNYLSSDVQL</sequence>
<evidence type="ECO:0000313" key="1">
    <source>
        <dbReference type="EMBL" id="KAH6933095.1"/>
    </source>
</evidence>
<protein>
    <submittedName>
        <fullName evidence="1">Uncharacterized protein</fullName>
    </submittedName>
</protein>
<dbReference type="Proteomes" id="UP000821845">
    <property type="component" value="Chromosome 4"/>
</dbReference>
<comment type="caution">
    <text evidence="1">The sequence shown here is derived from an EMBL/GenBank/DDBJ whole genome shotgun (WGS) entry which is preliminary data.</text>
</comment>
<proteinExistence type="predicted"/>
<keyword evidence="2" id="KW-1185">Reference proteome</keyword>
<organism evidence="1 2">
    <name type="scientific">Hyalomma asiaticum</name>
    <name type="common">Tick</name>
    <dbReference type="NCBI Taxonomy" id="266040"/>
    <lineage>
        <taxon>Eukaryota</taxon>
        <taxon>Metazoa</taxon>
        <taxon>Ecdysozoa</taxon>
        <taxon>Arthropoda</taxon>
        <taxon>Chelicerata</taxon>
        <taxon>Arachnida</taxon>
        <taxon>Acari</taxon>
        <taxon>Parasitiformes</taxon>
        <taxon>Ixodida</taxon>
        <taxon>Ixodoidea</taxon>
        <taxon>Ixodidae</taxon>
        <taxon>Hyalomminae</taxon>
        <taxon>Hyalomma</taxon>
    </lineage>
</organism>
<accession>A0ACB7SEV6</accession>
<evidence type="ECO:0000313" key="2">
    <source>
        <dbReference type="Proteomes" id="UP000821845"/>
    </source>
</evidence>
<reference evidence="1" key="1">
    <citation type="submission" date="2020-05" db="EMBL/GenBank/DDBJ databases">
        <title>Large-scale comparative analyses of tick genomes elucidate their genetic diversity and vector capacities.</title>
        <authorList>
            <person name="Jia N."/>
            <person name="Wang J."/>
            <person name="Shi W."/>
            <person name="Du L."/>
            <person name="Sun Y."/>
            <person name="Zhan W."/>
            <person name="Jiang J."/>
            <person name="Wang Q."/>
            <person name="Zhang B."/>
            <person name="Ji P."/>
            <person name="Sakyi L.B."/>
            <person name="Cui X."/>
            <person name="Yuan T."/>
            <person name="Jiang B."/>
            <person name="Yang W."/>
            <person name="Lam T.T.-Y."/>
            <person name="Chang Q."/>
            <person name="Ding S."/>
            <person name="Wang X."/>
            <person name="Zhu J."/>
            <person name="Ruan X."/>
            <person name="Zhao L."/>
            <person name="Wei J."/>
            <person name="Que T."/>
            <person name="Du C."/>
            <person name="Cheng J."/>
            <person name="Dai P."/>
            <person name="Han X."/>
            <person name="Huang E."/>
            <person name="Gao Y."/>
            <person name="Liu J."/>
            <person name="Shao H."/>
            <person name="Ye R."/>
            <person name="Li L."/>
            <person name="Wei W."/>
            <person name="Wang X."/>
            <person name="Wang C."/>
            <person name="Yang T."/>
            <person name="Huo Q."/>
            <person name="Li W."/>
            <person name="Guo W."/>
            <person name="Chen H."/>
            <person name="Zhou L."/>
            <person name="Ni X."/>
            <person name="Tian J."/>
            <person name="Zhou Y."/>
            <person name="Sheng Y."/>
            <person name="Liu T."/>
            <person name="Pan Y."/>
            <person name="Xia L."/>
            <person name="Li J."/>
            <person name="Zhao F."/>
            <person name="Cao W."/>
        </authorList>
    </citation>
    <scope>NUCLEOTIDE SEQUENCE</scope>
    <source>
        <strain evidence="1">Hyas-2018</strain>
    </source>
</reference>
<gene>
    <name evidence="1" type="ORF">HPB50_012091</name>
</gene>